<evidence type="ECO:0000259" key="3">
    <source>
        <dbReference type="Pfam" id="PF03109"/>
    </source>
</evidence>
<keyword evidence="4" id="KW-0808">Transferase</keyword>
<dbReference type="InterPro" id="IPR050154">
    <property type="entry name" value="UbiB_kinase"/>
</dbReference>
<keyword evidence="5" id="KW-1185">Reference proteome</keyword>
<protein>
    <submittedName>
        <fullName evidence="4">AarF/ABC1/UbiB kinase family protein</fullName>
    </submittedName>
</protein>
<keyword evidence="2" id="KW-0472">Membrane</keyword>
<dbReference type="Gene3D" id="1.10.510.10">
    <property type="entry name" value="Transferase(Phosphotransferase) domain 1"/>
    <property type="match status" value="1"/>
</dbReference>
<keyword evidence="2" id="KW-0812">Transmembrane</keyword>
<dbReference type="InterPro" id="IPR011009">
    <property type="entry name" value="Kinase-like_dom_sf"/>
</dbReference>
<dbReference type="GO" id="GO:0016301">
    <property type="term" value="F:kinase activity"/>
    <property type="evidence" value="ECO:0007669"/>
    <property type="project" value="UniProtKB-KW"/>
</dbReference>
<evidence type="ECO:0000256" key="1">
    <source>
        <dbReference type="ARBA" id="ARBA00009670"/>
    </source>
</evidence>
<evidence type="ECO:0000313" key="5">
    <source>
        <dbReference type="Proteomes" id="UP001500394"/>
    </source>
</evidence>
<dbReference type="InterPro" id="IPR004147">
    <property type="entry name" value="ABC1_dom"/>
</dbReference>
<accession>A0ABP8QW37</accession>
<dbReference type="CDD" id="cd05121">
    <property type="entry name" value="ABC1_ADCK3-like"/>
    <property type="match status" value="1"/>
</dbReference>
<sequence length="552" mass="62809">MEGILERQKAKLKRAAKLMQVLSKYGFEDLKAKIDSSKGTDNKETDLQSTQDTAFYQRIRKAIEELGPTYIKFGQTLSTREDLFPSPLIVEFKKLQDDVKPDDIDLIALLEKELQISVSDFFSEIDDTPLASASIAQTYKAKLQNGEQVILKIKRQGIKDVVNADLLLMRDIIDVLSSYYSIVREINLKHVFEAFAKSLLEELSFNNELKNIQTFERNFRGTPNILTMKGYPELSNDNVLCISFVEGTKINDKKIITDWSLNPEVVLDHCFELYLTQLLDHGFFHADPHPGNILVTPQGQIAFLDLGAVAKMSPKDKELLEDFVVYFIYKDAARLVSTLKKMAIHADIKSEKSLQRAIEELLDIIDSHSLEELNIKSLFSKFSHLLNENNVIMPEHIYLLVKGIVLMEGIGRELAPDINIIEKIKPYIQKIASQRIDPTKLLQDNVSTFWEVKRLLATAPQHVGSLFDKLNGESLKIDVVCRELDRYRKQKQRSDSLNRMLFTAATTFIGGCLLADTSQISFAGVSIISWVLFLVSTLVIIIMLLKKYKLQD</sequence>
<dbReference type="EMBL" id="BAABGR010000006">
    <property type="protein sequence ID" value="GAA4511584.1"/>
    <property type="molecule type" value="Genomic_DNA"/>
</dbReference>
<feature type="domain" description="ABC1 atypical kinase-like" evidence="3">
    <location>
        <begin position="95"/>
        <end position="336"/>
    </location>
</feature>
<proteinExistence type="inferred from homology"/>
<evidence type="ECO:0000256" key="2">
    <source>
        <dbReference type="SAM" id="Phobius"/>
    </source>
</evidence>
<evidence type="ECO:0000313" key="4">
    <source>
        <dbReference type="EMBL" id="GAA4511584.1"/>
    </source>
</evidence>
<reference evidence="5" key="1">
    <citation type="journal article" date="2019" name="Int. J. Syst. Evol. Microbiol.">
        <title>The Global Catalogue of Microorganisms (GCM) 10K type strain sequencing project: providing services to taxonomists for standard genome sequencing and annotation.</title>
        <authorList>
            <consortium name="The Broad Institute Genomics Platform"/>
            <consortium name="The Broad Institute Genome Sequencing Center for Infectious Disease"/>
            <person name="Wu L."/>
            <person name="Ma J."/>
        </authorList>
    </citation>
    <scope>NUCLEOTIDE SEQUENCE [LARGE SCALE GENOMIC DNA]</scope>
    <source>
        <strain evidence="5">JCM 17858</strain>
    </source>
</reference>
<gene>
    <name evidence="4" type="ORF">GCM10023173_04460</name>
</gene>
<dbReference type="Proteomes" id="UP001500394">
    <property type="component" value="Unassembled WGS sequence"/>
</dbReference>
<comment type="similarity">
    <text evidence="1">Belongs to the protein kinase superfamily. ADCK protein kinase family.</text>
</comment>
<dbReference type="RefSeq" id="WP_345064109.1">
    <property type="nucleotide sequence ID" value="NZ_BAABGR010000006.1"/>
</dbReference>
<comment type="caution">
    <text evidence="4">The sequence shown here is derived from an EMBL/GenBank/DDBJ whole genome shotgun (WGS) entry which is preliminary data.</text>
</comment>
<keyword evidence="2" id="KW-1133">Transmembrane helix</keyword>
<dbReference type="SUPFAM" id="SSF56112">
    <property type="entry name" value="Protein kinase-like (PK-like)"/>
    <property type="match status" value="1"/>
</dbReference>
<dbReference type="PANTHER" id="PTHR10566">
    <property type="entry name" value="CHAPERONE-ACTIVITY OF BC1 COMPLEX CABC1 -RELATED"/>
    <property type="match status" value="1"/>
</dbReference>
<dbReference type="PANTHER" id="PTHR10566:SF113">
    <property type="entry name" value="PROTEIN ACTIVITY OF BC1 COMPLEX KINASE 7, CHLOROPLASTIC"/>
    <property type="match status" value="1"/>
</dbReference>
<organism evidence="4 5">
    <name type="scientific">Sphingobacterium thermophilum</name>
    <dbReference type="NCBI Taxonomy" id="768534"/>
    <lineage>
        <taxon>Bacteria</taxon>
        <taxon>Pseudomonadati</taxon>
        <taxon>Bacteroidota</taxon>
        <taxon>Sphingobacteriia</taxon>
        <taxon>Sphingobacteriales</taxon>
        <taxon>Sphingobacteriaceae</taxon>
        <taxon>Sphingobacterium</taxon>
    </lineage>
</organism>
<feature type="transmembrane region" description="Helical" evidence="2">
    <location>
        <begin position="522"/>
        <end position="545"/>
    </location>
</feature>
<keyword evidence="4" id="KW-0418">Kinase</keyword>
<dbReference type="Pfam" id="PF03109">
    <property type="entry name" value="ABC1"/>
    <property type="match status" value="1"/>
</dbReference>
<name>A0ABP8QW37_9SPHI</name>